<evidence type="ECO:0000313" key="3">
    <source>
        <dbReference type="Proteomes" id="UP000266723"/>
    </source>
</evidence>
<sequence>MSNPQRKRRHASHRSTVAFTARRSSPEQLPVDPPEHTGNRTPGKKNRRDDLRQY</sequence>
<accession>A0ABQ7BQ23</accession>
<evidence type="ECO:0000313" key="2">
    <source>
        <dbReference type="EMBL" id="KAF3534363.1"/>
    </source>
</evidence>
<organism evidence="2 3">
    <name type="scientific">Brassica cretica</name>
    <name type="common">Mustard</name>
    <dbReference type="NCBI Taxonomy" id="69181"/>
    <lineage>
        <taxon>Eukaryota</taxon>
        <taxon>Viridiplantae</taxon>
        <taxon>Streptophyta</taxon>
        <taxon>Embryophyta</taxon>
        <taxon>Tracheophyta</taxon>
        <taxon>Spermatophyta</taxon>
        <taxon>Magnoliopsida</taxon>
        <taxon>eudicotyledons</taxon>
        <taxon>Gunneridae</taxon>
        <taxon>Pentapetalae</taxon>
        <taxon>rosids</taxon>
        <taxon>malvids</taxon>
        <taxon>Brassicales</taxon>
        <taxon>Brassicaceae</taxon>
        <taxon>Brassiceae</taxon>
        <taxon>Brassica</taxon>
    </lineage>
</organism>
<feature type="region of interest" description="Disordered" evidence="1">
    <location>
        <begin position="1"/>
        <end position="54"/>
    </location>
</feature>
<keyword evidence="3" id="KW-1185">Reference proteome</keyword>
<reference evidence="2 3" key="1">
    <citation type="journal article" date="2020" name="BMC Genomics">
        <title>Intraspecific diversification of the crop wild relative Brassica cretica Lam. using demographic model selection.</title>
        <authorList>
            <person name="Kioukis A."/>
            <person name="Michalopoulou V.A."/>
            <person name="Briers L."/>
            <person name="Pirintsos S."/>
            <person name="Studholme D.J."/>
            <person name="Pavlidis P."/>
            <person name="Sarris P.F."/>
        </authorList>
    </citation>
    <scope>NUCLEOTIDE SEQUENCE [LARGE SCALE GENOMIC DNA]</scope>
    <source>
        <strain evidence="3">cv. PFS-1207/04</strain>
    </source>
</reference>
<feature type="compositionally biased region" description="Basic residues" evidence="1">
    <location>
        <begin position="1"/>
        <end position="13"/>
    </location>
</feature>
<feature type="compositionally biased region" description="Polar residues" evidence="1">
    <location>
        <begin position="14"/>
        <end position="27"/>
    </location>
</feature>
<comment type="caution">
    <text evidence="2">The sequence shown here is derived from an EMBL/GenBank/DDBJ whole genome shotgun (WGS) entry which is preliminary data.</text>
</comment>
<dbReference type="EMBL" id="QGKV02001507">
    <property type="protein sequence ID" value="KAF3534363.1"/>
    <property type="molecule type" value="Genomic_DNA"/>
</dbReference>
<name>A0ABQ7BQ23_BRACR</name>
<evidence type="ECO:0000256" key="1">
    <source>
        <dbReference type="SAM" id="MobiDB-lite"/>
    </source>
</evidence>
<protein>
    <submittedName>
        <fullName evidence="2">Uncharacterized protein</fullName>
    </submittedName>
</protein>
<gene>
    <name evidence="2" type="ORF">DY000_02043703</name>
</gene>
<proteinExistence type="predicted"/>
<dbReference type="Proteomes" id="UP000266723">
    <property type="component" value="Unassembled WGS sequence"/>
</dbReference>